<protein>
    <submittedName>
        <fullName evidence="1">Uncharacterized protein</fullName>
    </submittedName>
</protein>
<dbReference type="Proteomes" id="UP000054408">
    <property type="component" value="Unassembled WGS sequence"/>
</dbReference>
<reference evidence="1 2" key="1">
    <citation type="submission" date="2010-05" db="EMBL/GenBank/DDBJ databases">
        <title>The Genome Sequence of Thecamonas trahens ATCC 50062.</title>
        <authorList>
            <consortium name="The Broad Institute Genome Sequencing Platform"/>
            <person name="Russ C."/>
            <person name="Cuomo C."/>
            <person name="Shea T."/>
            <person name="Young S.K."/>
            <person name="Zeng Q."/>
            <person name="Koehrsen M."/>
            <person name="Haas B."/>
            <person name="Borodovsky M."/>
            <person name="Guigo R."/>
            <person name="Alvarado L."/>
            <person name="Berlin A."/>
            <person name="Bochicchio J."/>
            <person name="Borenstein D."/>
            <person name="Chapman S."/>
            <person name="Chen Z."/>
            <person name="Freedman E."/>
            <person name="Gellesch M."/>
            <person name="Goldberg J."/>
            <person name="Griggs A."/>
            <person name="Gujja S."/>
            <person name="Heilman E."/>
            <person name="Heiman D."/>
            <person name="Hepburn T."/>
            <person name="Howarth C."/>
            <person name="Jen D."/>
            <person name="Larson L."/>
            <person name="Mehta T."/>
            <person name="Park D."/>
            <person name="Pearson M."/>
            <person name="Roberts A."/>
            <person name="Saif S."/>
            <person name="Shenoy N."/>
            <person name="Sisk P."/>
            <person name="Stolte C."/>
            <person name="Sykes S."/>
            <person name="Thomson T."/>
            <person name="Walk T."/>
            <person name="White J."/>
            <person name="Yandava C."/>
            <person name="Burger G."/>
            <person name="Gray M.W."/>
            <person name="Holland P.W.H."/>
            <person name="King N."/>
            <person name="Lang F.B.F."/>
            <person name="Roger A.J."/>
            <person name="Ruiz-Trillo I."/>
            <person name="Lander E."/>
            <person name="Nusbaum C."/>
        </authorList>
    </citation>
    <scope>NUCLEOTIDE SEQUENCE [LARGE SCALE GENOMIC DNA]</scope>
    <source>
        <strain evidence="1 2">ATCC 50062</strain>
    </source>
</reference>
<keyword evidence="2" id="KW-1185">Reference proteome</keyword>
<evidence type="ECO:0000313" key="1">
    <source>
        <dbReference type="EMBL" id="KNC49965.1"/>
    </source>
</evidence>
<dbReference type="EMBL" id="GL349459">
    <property type="protein sequence ID" value="KNC49965.1"/>
    <property type="molecule type" value="Genomic_DNA"/>
</dbReference>
<gene>
    <name evidence="1" type="ORF">AMSG_05717</name>
</gene>
<accession>A0A0L0DCK0</accession>
<proteinExistence type="predicted"/>
<dbReference type="AlphaFoldDB" id="A0A0L0DCK0"/>
<dbReference type="RefSeq" id="XP_013757136.1">
    <property type="nucleotide sequence ID" value="XM_013901682.1"/>
</dbReference>
<organism evidence="1 2">
    <name type="scientific">Thecamonas trahens ATCC 50062</name>
    <dbReference type="NCBI Taxonomy" id="461836"/>
    <lineage>
        <taxon>Eukaryota</taxon>
        <taxon>Apusozoa</taxon>
        <taxon>Apusomonadida</taxon>
        <taxon>Apusomonadidae</taxon>
        <taxon>Thecamonas</taxon>
    </lineage>
</organism>
<dbReference type="GeneID" id="25565058"/>
<sequence>MRVSALHKVIERQITAPDATPAAAAAGWVHMRYVAISVCNVDLLTHAHAQAPPAGLTNPPPPLLLVAVRSQAWPVIEYLIETLPRDQLLRNWGDSTEKAASFVTALTGAVVSPSKTAMLIEYLGGELITSTVAVDTGLGSPFEALVCSPAMPEVFNLYIDYVDCTSFQLPADVVPDLFSSAVFDALIAAGMVDLREDDADHVVISLFRADETSLGLLHAVLAYLAKTWNYMPPDNMLYKAVSLASPATVLDTLVAYGCEPWSSAFRPLIAVAIANGDVYTFEWLIDRYNVDSQFFVNSPRNCLLPHVMRDDGLARIFHHNDIRFLERLATKPVGGYPNLFVCACSELPDQSLDAGLSSLIHDAACKSASDCLYFLLSGGLAPITPFDAAEHARSVSKSLMPPGTCHDATSDAIATLVAAAEFGGTIPSRAVSTPSLRLLAKPSDFARLSTLYYDRRAGWSPARHHSFPKYVRDAVFAILVITQTWIDCPDGTRIKKYADQCWLCNLPNELVFLICKFLF</sequence>
<name>A0A0L0DCK0_THETB</name>
<evidence type="ECO:0000313" key="2">
    <source>
        <dbReference type="Proteomes" id="UP000054408"/>
    </source>
</evidence>